<dbReference type="EMBL" id="NRQY01000009">
    <property type="protein sequence ID" value="RUT64080.1"/>
    <property type="molecule type" value="Genomic_DNA"/>
</dbReference>
<dbReference type="Pfam" id="PF15943">
    <property type="entry name" value="YdaS_toxin"/>
    <property type="match status" value="1"/>
</dbReference>
<proteinExistence type="predicted"/>
<dbReference type="AlphaFoldDB" id="A0A2C5TPX4"/>
<gene>
    <name evidence="1" type="ORF">CKG00_18600</name>
</gene>
<name>A0A2C5TPX4_MORMO</name>
<dbReference type="PROSITE" id="PS50943">
    <property type="entry name" value="HTH_CROC1"/>
    <property type="match status" value="1"/>
</dbReference>
<dbReference type="Gene3D" id="1.10.260.40">
    <property type="entry name" value="lambda repressor-like DNA-binding domains"/>
    <property type="match status" value="1"/>
</dbReference>
<dbReference type="InterPro" id="IPR001387">
    <property type="entry name" value="Cro/C1-type_HTH"/>
</dbReference>
<evidence type="ECO:0000313" key="1">
    <source>
        <dbReference type="EMBL" id="RUT64080.1"/>
    </source>
</evidence>
<dbReference type="OrthoDB" id="5682908at2"/>
<reference evidence="1 2" key="1">
    <citation type="submission" date="2017-08" db="EMBL/GenBank/DDBJ databases">
        <title>Draft genome sequence of pheromone producing symbiont Morganella morganii, of the female New Zealand grass grub Costelytra giveni.</title>
        <authorList>
            <person name="Laugraud A."/>
            <person name="Young S.D."/>
            <person name="Hurst M.H."/>
        </authorList>
    </citation>
    <scope>NUCLEOTIDE SEQUENCE [LARGE SCALE GENOMIC DNA]</scope>
    <source>
        <strain evidence="1 2">MMsCG</strain>
    </source>
</reference>
<dbReference type="RefSeq" id="WP_052928005.1">
    <property type="nucleotide sequence ID" value="NZ_CP048806.1"/>
</dbReference>
<accession>A0A2C5TPX4</accession>
<evidence type="ECO:0000313" key="2">
    <source>
        <dbReference type="Proteomes" id="UP000286908"/>
    </source>
</evidence>
<sequence length="75" mass="8491">MNEAIKTAIDIVGTQKKLGEACGLTQQAVFKWLHNKAKVSPEYIPLIVKATNGQVKGRDLRPDLPHVWEFGNQYW</sequence>
<dbReference type="SUPFAM" id="SSF47413">
    <property type="entry name" value="lambda repressor-like DNA-binding domains"/>
    <property type="match status" value="1"/>
</dbReference>
<organism evidence="1 2">
    <name type="scientific">Morganella morganii</name>
    <name type="common">Proteus morganii</name>
    <dbReference type="NCBI Taxonomy" id="582"/>
    <lineage>
        <taxon>Bacteria</taxon>
        <taxon>Pseudomonadati</taxon>
        <taxon>Pseudomonadota</taxon>
        <taxon>Gammaproteobacteria</taxon>
        <taxon>Enterobacterales</taxon>
        <taxon>Morganellaceae</taxon>
        <taxon>Morganella</taxon>
    </lineage>
</organism>
<dbReference type="Proteomes" id="UP000286908">
    <property type="component" value="Unassembled WGS sequence"/>
</dbReference>
<dbReference type="InterPro" id="IPR031856">
    <property type="entry name" value="YdaS_toxin-like"/>
</dbReference>
<dbReference type="InterPro" id="IPR010982">
    <property type="entry name" value="Lambda_DNA-bd_dom_sf"/>
</dbReference>
<comment type="caution">
    <text evidence="1">The sequence shown here is derived from an EMBL/GenBank/DDBJ whole genome shotgun (WGS) entry which is preliminary data.</text>
</comment>
<dbReference type="GO" id="GO:0003677">
    <property type="term" value="F:DNA binding"/>
    <property type="evidence" value="ECO:0007669"/>
    <property type="project" value="InterPro"/>
</dbReference>
<protein>
    <submittedName>
        <fullName evidence="1">Transcriptional regulator</fullName>
    </submittedName>
</protein>